<gene>
    <name evidence="1" type="ORF">PHISCL_00220</name>
</gene>
<dbReference type="AlphaFoldDB" id="A0A3A2ZWR7"/>
<evidence type="ECO:0000313" key="1">
    <source>
        <dbReference type="EMBL" id="RJE27486.1"/>
    </source>
</evidence>
<protein>
    <submittedName>
        <fullName evidence="1">Uncharacterized protein</fullName>
    </submittedName>
</protein>
<name>A0A3A2ZWR7_9EURO</name>
<dbReference type="Proteomes" id="UP000266188">
    <property type="component" value="Unassembled WGS sequence"/>
</dbReference>
<proteinExistence type="predicted"/>
<accession>A0A3A2ZWR7</accession>
<dbReference type="EMBL" id="MVGC01000003">
    <property type="protein sequence ID" value="RJE27486.1"/>
    <property type="molecule type" value="Genomic_DNA"/>
</dbReference>
<evidence type="ECO:0000313" key="2">
    <source>
        <dbReference type="Proteomes" id="UP000266188"/>
    </source>
</evidence>
<dbReference type="OrthoDB" id="5368615at2759"/>
<organism evidence="1 2">
    <name type="scientific">Aspergillus sclerotialis</name>
    <dbReference type="NCBI Taxonomy" id="2070753"/>
    <lineage>
        <taxon>Eukaryota</taxon>
        <taxon>Fungi</taxon>
        <taxon>Dikarya</taxon>
        <taxon>Ascomycota</taxon>
        <taxon>Pezizomycotina</taxon>
        <taxon>Eurotiomycetes</taxon>
        <taxon>Eurotiomycetidae</taxon>
        <taxon>Eurotiales</taxon>
        <taxon>Aspergillaceae</taxon>
        <taxon>Aspergillus</taxon>
        <taxon>Aspergillus subgen. Polypaecilum</taxon>
    </lineage>
</organism>
<reference evidence="2" key="1">
    <citation type="submission" date="2017-02" db="EMBL/GenBank/DDBJ databases">
        <authorList>
            <person name="Tafer H."/>
            <person name="Lopandic K."/>
        </authorList>
    </citation>
    <scope>NUCLEOTIDE SEQUENCE [LARGE SCALE GENOMIC DNA]</scope>
    <source>
        <strain evidence="2">CBS 366.77</strain>
    </source>
</reference>
<comment type="caution">
    <text evidence="1">The sequence shown here is derived from an EMBL/GenBank/DDBJ whole genome shotgun (WGS) entry which is preliminary data.</text>
</comment>
<sequence length="151" mass="16949">MGAVQFVHFQETPVIAAEHLQGCSVVIIASTYGAILGHITPLPPDPSTDELGYENVRSMMRRVATLYHYYRAQHFFPTAGTVIVCAGRDGTIRLPDQVHIMQSCFNEIGYNPMTRIYEAPWIANFPGRGMVIVRSWLNNQPPTVYVEDQPI</sequence>
<keyword evidence="2" id="KW-1185">Reference proteome</keyword>